<evidence type="ECO:0000259" key="1">
    <source>
        <dbReference type="PROSITE" id="PS50041"/>
    </source>
</evidence>
<dbReference type="Gene3D" id="3.10.100.10">
    <property type="entry name" value="Mannose-Binding Protein A, subunit A"/>
    <property type="match status" value="1"/>
</dbReference>
<sequence>MRQGRKDGSRNNTASAIIIYASDFRAGDVNDAKQLAHQIKIGGTNIIVVAFDQGGKVHSLDRLVEIASPGMFFPSTTSNLAGRIQDALCKSAIDANWDSAKRACQKLTKGGHLATEFDIAKHNFIAHMFKDDYRHQPPYMYHIGLSYDKKKGGYFWEQPKGRMPLALKDTPFQYWNNGYPNVHENEFCVLSAQTSMDWRQASALFYHYGRVFLSLVLAGRTKDAREFQNDTSAK</sequence>
<dbReference type="AlphaFoldDB" id="A0A0C2CHA5"/>
<dbReference type="InterPro" id="IPR016186">
    <property type="entry name" value="C-type_lectin-like/link_sf"/>
</dbReference>
<dbReference type="PROSITE" id="PS50041">
    <property type="entry name" value="C_TYPE_LECTIN_2"/>
    <property type="match status" value="1"/>
</dbReference>
<proteinExistence type="predicted"/>
<feature type="domain" description="C-type lectin" evidence="1">
    <location>
        <begin position="96"/>
        <end position="199"/>
    </location>
</feature>
<keyword evidence="3" id="KW-1185">Reference proteome</keyword>
<protein>
    <submittedName>
        <fullName evidence="2">Lectin C-type domain protein</fullName>
    </submittedName>
</protein>
<gene>
    <name evidence="2" type="ORF">ANCDUO_14084</name>
</gene>
<organism evidence="2 3">
    <name type="scientific">Ancylostoma duodenale</name>
    <dbReference type="NCBI Taxonomy" id="51022"/>
    <lineage>
        <taxon>Eukaryota</taxon>
        <taxon>Metazoa</taxon>
        <taxon>Ecdysozoa</taxon>
        <taxon>Nematoda</taxon>
        <taxon>Chromadorea</taxon>
        <taxon>Rhabditida</taxon>
        <taxon>Rhabditina</taxon>
        <taxon>Rhabditomorpha</taxon>
        <taxon>Strongyloidea</taxon>
        <taxon>Ancylostomatidae</taxon>
        <taxon>Ancylostomatinae</taxon>
        <taxon>Ancylostoma</taxon>
    </lineage>
</organism>
<dbReference type="SMART" id="SM00034">
    <property type="entry name" value="CLECT"/>
    <property type="match status" value="1"/>
</dbReference>
<dbReference type="InterPro" id="IPR036465">
    <property type="entry name" value="vWFA_dom_sf"/>
</dbReference>
<dbReference type="Pfam" id="PF00059">
    <property type="entry name" value="Lectin_C"/>
    <property type="match status" value="1"/>
</dbReference>
<dbReference type="Proteomes" id="UP000054047">
    <property type="component" value="Unassembled WGS sequence"/>
</dbReference>
<reference evidence="2 3" key="1">
    <citation type="submission" date="2013-12" db="EMBL/GenBank/DDBJ databases">
        <title>Draft genome of the parsitic nematode Ancylostoma duodenale.</title>
        <authorList>
            <person name="Mitreva M."/>
        </authorList>
    </citation>
    <scope>NUCLEOTIDE SEQUENCE [LARGE SCALE GENOMIC DNA]</scope>
    <source>
        <strain evidence="2 3">Zhejiang</strain>
    </source>
</reference>
<dbReference type="EMBL" id="KN736806">
    <property type="protein sequence ID" value="KIH55753.1"/>
    <property type="molecule type" value="Genomic_DNA"/>
</dbReference>
<dbReference type="OrthoDB" id="5787264at2759"/>
<dbReference type="SUPFAM" id="SSF56436">
    <property type="entry name" value="C-type lectin-like"/>
    <property type="match status" value="1"/>
</dbReference>
<dbReference type="InterPro" id="IPR001304">
    <property type="entry name" value="C-type_lectin-like"/>
</dbReference>
<evidence type="ECO:0000313" key="3">
    <source>
        <dbReference type="Proteomes" id="UP000054047"/>
    </source>
</evidence>
<name>A0A0C2CHA5_9BILA</name>
<accession>A0A0C2CHA5</accession>
<dbReference type="GO" id="GO:0045087">
    <property type="term" value="P:innate immune response"/>
    <property type="evidence" value="ECO:0007669"/>
    <property type="project" value="TreeGrafter"/>
</dbReference>
<dbReference type="CDD" id="cd00037">
    <property type="entry name" value="CLECT"/>
    <property type="match status" value="1"/>
</dbReference>
<evidence type="ECO:0000313" key="2">
    <source>
        <dbReference type="EMBL" id="KIH55753.1"/>
    </source>
</evidence>
<dbReference type="InterPro" id="IPR016187">
    <property type="entry name" value="CTDL_fold"/>
</dbReference>
<dbReference type="PANTHER" id="PTHR31024:SF3">
    <property type="entry name" value="C-TYPE LECTIN-RELATED"/>
    <property type="match status" value="1"/>
</dbReference>
<dbReference type="PANTHER" id="PTHR31024">
    <property type="entry name" value="C-TYPE LECTIN"/>
    <property type="match status" value="1"/>
</dbReference>
<dbReference type="SUPFAM" id="SSF53300">
    <property type="entry name" value="vWA-like"/>
    <property type="match status" value="1"/>
</dbReference>